<dbReference type="InterPro" id="IPR002078">
    <property type="entry name" value="Sigma_54_int"/>
</dbReference>
<dbReference type="PROSITE" id="PS00688">
    <property type="entry name" value="SIGMA54_INTERACT_3"/>
    <property type="match status" value="1"/>
</dbReference>
<gene>
    <name evidence="7" type="ORF">ENK44_12390</name>
</gene>
<dbReference type="SUPFAM" id="SSF52540">
    <property type="entry name" value="P-loop containing nucleoside triphosphate hydrolases"/>
    <property type="match status" value="1"/>
</dbReference>
<evidence type="ECO:0000256" key="1">
    <source>
        <dbReference type="ARBA" id="ARBA00022741"/>
    </source>
</evidence>
<dbReference type="PROSITE" id="PS50045">
    <property type="entry name" value="SIGMA54_INTERACT_4"/>
    <property type="match status" value="1"/>
</dbReference>
<keyword evidence="1" id="KW-0547">Nucleotide-binding</keyword>
<evidence type="ECO:0000259" key="6">
    <source>
        <dbReference type="PROSITE" id="PS50045"/>
    </source>
</evidence>
<keyword evidence="4" id="KW-0238">DNA-binding</keyword>
<dbReference type="AlphaFoldDB" id="A0A7V4U436"/>
<dbReference type="InterPro" id="IPR027417">
    <property type="entry name" value="P-loop_NTPase"/>
</dbReference>
<dbReference type="Gene3D" id="1.10.8.60">
    <property type="match status" value="1"/>
</dbReference>
<dbReference type="SUPFAM" id="SSF46689">
    <property type="entry name" value="Homeodomain-like"/>
    <property type="match status" value="1"/>
</dbReference>
<dbReference type="InterPro" id="IPR025944">
    <property type="entry name" value="Sigma_54_int_dom_CS"/>
</dbReference>
<dbReference type="Pfam" id="PF00158">
    <property type="entry name" value="Sigma54_activat"/>
    <property type="match status" value="1"/>
</dbReference>
<dbReference type="PANTHER" id="PTHR32071:SF121">
    <property type="entry name" value="SIGMA L-DEPENDENT TRANSCRIPTIONAL REGULATOR YQIR-RELATED"/>
    <property type="match status" value="1"/>
</dbReference>
<dbReference type="InterPro" id="IPR058031">
    <property type="entry name" value="AAA_lid_NorR"/>
</dbReference>
<evidence type="ECO:0000256" key="3">
    <source>
        <dbReference type="ARBA" id="ARBA00023015"/>
    </source>
</evidence>
<dbReference type="PROSITE" id="PS00675">
    <property type="entry name" value="SIGMA54_INTERACT_1"/>
    <property type="match status" value="1"/>
</dbReference>
<evidence type="ECO:0000256" key="5">
    <source>
        <dbReference type="ARBA" id="ARBA00023163"/>
    </source>
</evidence>
<evidence type="ECO:0000256" key="4">
    <source>
        <dbReference type="ARBA" id="ARBA00023125"/>
    </source>
</evidence>
<dbReference type="SMART" id="SM00382">
    <property type="entry name" value="AAA"/>
    <property type="match status" value="1"/>
</dbReference>
<dbReference type="Gene3D" id="3.40.50.300">
    <property type="entry name" value="P-loop containing nucleotide triphosphate hydrolases"/>
    <property type="match status" value="1"/>
</dbReference>
<dbReference type="InterPro" id="IPR003593">
    <property type="entry name" value="AAA+_ATPase"/>
</dbReference>
<proteinExistence type="predicted"/>
<dbReference type="PANTHER" id="PTHR32071">
    <property type="entry name" value="TRANSCRIPTIONAL REGULATORY PROTEIN"/>
    <property type="match status" value="1"/>
</dbReference>
<dbReference type="EMBL" id="DRQG01000114">
    <property type="protein sequence ID" value="HGY56499.1"/>
    <property type="molecule type" value="Genomic_DNA"/>
</dbReference>
<comment type="caution">
    <text evidence="7">The sequence shown here is derived from an EMBL/GenBank/DDBJ whole genome shotgun (WGS) entry which is preliminary data.</text>
</comment>
<sequence length="359" mass="40790">MHTITMVAPTDLSVLIIGESGTGKELVATAIHNLSKRKDKPLITVNCGAIPEGILESELFGHEKGSFTGAIGQKKGYFEVADKGTIFLDEIGEMALNTQVKLLRVLETAEFMRVGGTTTHKVDVRVVAATNKDLEKAVETGEFRRDLYFRLKAITVRIPPLRKRKQDIPILVKKFSHDYALKNDIDFKGFAPEAIDLMMEYNWPGNVRELRNFVETAIILNKGEIIRPEYIRNTLNIHREESISENLPVPLNKTPDQAERELIYRTLISLKLDMGEIKRSLSALLENNIAFQKRQYGEVYTSPEGQSPEKEVQPMTLSDMERKLIKETLQRFGGSRRKTARALQISERTLYRKINEYGL</sequence>
<dbReference type="Pfam" id="PF02954">
    <property type="entry name" value="HTH_8"/>
    <property type="match status" value="1"/>
</dbReference>
<name>A0A7V4U436_CALAY</name>
<organism evidence="7">
    <name type="scientific">Caldithrix abyssi</name>
    <dbReference type="NCBI Taxonomy" id="187145"/>
    <lineage>
        <taxon>Bacteria</taxon>
        <taxon>Pseudomonadati</taxon>
        <taxon>Calditrichota</taxon>
        <taxon>Calditrichia</taxon>
        <taxon>Calditrichales</taxon>
        <taxon>Calditrichaceae</taxon>
        <taxon>Caldithrix</taxon>
    </lineage>
</organism>
<dbReference type="CDD" id="cd00009">
    <property type="entry name" value="AAA"/>
    <property type="match status" value="1"/>
</dbReference>
<dbReference type="PRINTS" id="PR01590">
    <property type="entry name" value="HTHFIS"/>
</dbReference>
<dbReference type="InterPro" id="IPR025943">
    <property type="entry name" value="Sigma_54_int_dom_ATP-bd_2"/>
</dbReference>
<dbReference type="Gene3D" id="1.10.10.60">
    <property type="entry name" value="Homeodomain-like"/>
    <property type="match status" value="1"/>
</dbReference>
<keyword evidence="2" id="KW-0067">ATP-binding</keyword>
<keyword evidence="5" id="KW-0804">Transcription</keyword>
<dbReference type="InterPro" id="IPR025662">
    <property type="entry name" value="Sigma_54_int_dom_ATP-bd_1"/>
</dbReference>
<keyword evidence="3" id="KW-0805">Transcription regulation</keyword>
<dbReference type="Proteomes" id="UP000885779">
    <property type="component" value="Unassembled WGS sequence"/>
</dbReference>
<dbReference type="GO" id="GO:0043565">
    <property type="term" value="F:sequence-specific DNA binding"/>
    <property type="evidence" value="ECO:0007669"/>
    <property type="project" value="InterPro"/>
</dbReference>
<protein>
    <submittedName>
        <fullName evidence="7">Sigma-54-dependent Fis family transcriptional regulator</fullName>
    </submittedName>
</protein>
<dbReference type="FunFam" id="3.40.50.300:FF:000006">
    <property type="entry name" value="DNA-binding transcriptional regulator NtrC"/>
    <property type="match status" value="1"/>
</dbReference>
<reference evidence="7" key="1">
    <citation type="journal article" date="2020" name="mSystems">
        <title>Genome- and Community-Level Interaction Insights into Carbon Utilization and Element Cycling Functions of Hydrothermarchaeota in Hydrothermal Sediment.</title>
        <authorList>
            <person name="Zhou Z."/>
            <person name="Liu Y."/>
            <person name="Xu W."/>
            <person name="Pan J."/>
            <person name="Luo Z.H."/>
            <person name="Li M."/>
        </authorList>
    </citation>
    <scope>NUCLEOTIDE SEQUENCE [LARGE SCALE GENOMIC DNA]</scope>
    <source>
        <strain evidence="7">HyVt-577</strain>
    </source>
</reference>
<dbReference type="GO" id="GO:0006355">
    <property type="term" value="P:regulation of DNA-templated transcription"/>
    <property type="evidence" value="ECO:0007669"/>
    <property type="project" value="InterPro"/>
</dbReference>
<feature type="domain" description="Sigma-54 factor interaction" evidence="6">
    <location>
        <begin position="1"/>
        <end position="219"/>
    </location>
</feature>
<dbReference type="InterPro" id="IPR009057">
    <property type="entry name" value="Homeodomain-like_sf"/>
</dbReference>
<dbReference type="InterPro" id="IPR002197">
    <property type="entry name" value="HTH_Fis"/>
</dbReference>
<evidence type="ECO:0000256" key="2">
    <source>
        <dbReference type="ARBA" id="ARBA00022840"/>
    </source>
</evidence>
<dbReference type="Pfam" id="PF25601">
    <property type="entry name" value="AAA_lid_14"/>
    <property type="match status" value="1"/>
</dbReference>
<dbReference type="PROSITE" id="PS00676">
    <property type="entry name" value="SIGMA54_INTERACT_2"/>
    <property type="match status" value="1"/>
</dbReference>
<accession>A0A7V4U436</accession>
<dbReference type="GO" id="GO:0005524">
    <property type="term" value="F:ATP binding"/>
    <property type="evidence" value="ECO:0007669"/>
    <property type="project" value="UniProtKB-KW"/>
</dbReference>
<evidence type="ECO:0000313" key="7">
    <source>
        <dbReference type="EMBL" id="HGY56499.1"/>
    </source>
</evidence>